<dbReference type="AlphaFoldDB" id="A0A7E4W7K0"/>
<proteinExistence type="predicted"/>
<keyword evidence="1" id="KW-1185">Reference proteome</keyword>
<protein>
    <submittedName>
        <fullName evidence="2">Oxidoreductase</fullName>
    </submittedName>
</protein>
<evidence type="ECO:0000313" key="1">
    <source>
        <dbReference type="Proteomes" id="UP000492821"/>
    </source>
</evidence>
<accession>A0A7E4W7K0</accession>
<dbReference type="Proteomes" id="UP000492821">
    <property type="component" value="Unassembled WGS sequence"/>
</dbReference>
<reference evidence="1" key="1">
    <citation type="journal article" date="2013" name="Genetics">
        <title>The draft genome and transcriptome of Panagrellus redivivus are shaped by the harsh demands of a free-living lifestyle.</title>
        <authorList>
            <person name="Srinivasan J."/>
            <person name="Dillman A.R."/>
            <person name="Macchietto M.G."/>
            <person name="Heikkinen L."/>
            <person name="Lakso M."/>
            <person name="Fracchia K.M."/>
            <person name="Antoshechkin I."/>
            <person name="Mortazavi A."/>
            <person name="Wong G."/>
            <person name="Sternberg P.W."/>
        </authorList>
    </citation>
    <scope>NUCLEOTIDE SEQUENCE [LARGE SCALE GENOMIC DNA]</scope>
    <source>
        <strain evidence="1">MT8872</strain>
    </source>
</reference>
<dbReference type="WBParaSite" id="Pan_g7568.t1">
    <property type="protein sequence ID" value="Pan_g7568.t1"/>
    <property type="gene ID" value="Pan_g7568"/>
</dbReference>
<name>A0A7E4W7K0_PANRE</name>
<evidence type="ECO:0000313" key="2">
    <source>
        <dbReference type="WBParaSite" id="Pan_g7568.t1"/>
    </source>
</evidence>
<reference evidence="2" key="2">
    <citation type="submission" date="2020-10" db="UniProtKB">
        <authorList>
            <consortium name="WormBaseParasite"/>
        </authorList>
    </citation>
    <scope>IDENTIFICATION</scope>
</reference>
<organism evidence="1 2">
    <name type="scientific">Panagrellus redivivus</name>
    <name type="common">Microworm</name>
    <dbReference type="NCBI Taxonomy" id="6233"/>
    <lineage>
        <taxon>Eukaryota</taxon>
        <taxon>Metazoa</taxon>
        <taxon>Ecdysozoa</taxon>
        <taxon>Nematoda</taxon>
        <taxon>Chromadorea</taxon>
        <taxon>Rhabditida</taxon>
        <taxon>Tylenchina</taxon>
        <taxon>Panagrolaimomorpha</taxon>
        <taxon>Panagrolaimoidea</taxon>
        <taxon>Panagrolaimidae</taxon>
        <taxon>Panagrellus</taxon>
    </lineage>
</organism>
<sequence>MNRPLATCQSPIACRVEPAACRQCEWGYNTDVGVCSMDFVRGRKGPEGDVQEAAYRRRMHAKQQTCRRNFV</sequence>